<accession>A0A0E0DV54</accession>
<organism evidence="2">
    <name type="scientific">Oryza meridionalis</name>
    <dbReference type="NCBI Taxonomy" id="40149"/>
    <lineage>
        <taxon>Eukaryota</taxon>
        <taxon>Viridiplantae</taxon>
        <taxon>Streptophyta</taxon>
        <taxon>Embryophyta</taxon>
        <taxon>Tracheophyta</taxon>
        <taxon>Spermatophyta</taxon>
        <taxon>Magnoliopsida</taxon>
        <taxon>Liliopsida</taxon>
        <taxon>Poales</taxon>
        <taxon>Poaceae</taxon>
        <taxon>BOP clade</taxon>
        <taxon>Oryzoideae</taxon>
        <taxon>Oryzeae</taxon>
        <taxon>Oryzinae</taxon>
        <taxon>Oryza</taxon>
    </lineage>
</organism>
<dbReference type="EnsemblPlants" id="OMERI05G23760.1">
    <property type="protein sequence ID" value="OMERI05G23760.1"/>
    <property type="gene ID" value="OMERI05G23760"/>
</dbReference>
<dbReference type="PANTHER" id="PTHR33401">
    <property type="entry name" value="LIGHT-HARVESTING COMPLEX-LIKE PROTEIN OHP2, CHLOROPLASTIC"/>
    <property type="match status" value="1"/>
</dbReference>
<sequence length="87" mass="10339">MATPMSMKNNLKRDSSERYVVSDAEDTRESLEEVQTLKAGMERRKVHWTNTCRKELFEIREFETRDEGLSDDEVENECFRKCECVIQ</sequence>
<protein>
    <submittedName>
        <fullName evidence="2">Uncharacterized protein</fullName>
    </submittedName>
</protein>
<dbReference type="Gramene" id="OMERI05G23760.1">
    <property type="protein sequence ID" value="OMERI05G23760.1"/>
    <property type="gene ID" value="OMERI05G23760"/>
</dbReference>
<dbReference type="Proteomes" id="UP000008021">
    <property type="component" value="Chromosome 5"/>
</dbReference>
<reference evidence="2" key="2">
    <citation type="submission" date="2018-05" db="EMBL/GenBank/DDBJ databases">
        <title>OmerRS3 (Oryza meridionalis Reference Sequence Version 3).</title>
        <authorList>
            <person name="Zhang J."/>
            <person name="Kudrna D."/>
            <person name="Lee S."/>
            <person name="Talag J."/>
            <person name="Welchert J."/>
            <person name="Wing R.A."/>
        </authorList>
    </citation>
    <scope>NUCLEOTIDE SEQUENCE [LARGE SCALE GENOMIC DNA]</scope>
    <source>
        <strain evidence="2">cv. OR44</strain>
    </source>
</reference>
<evidence type="ECO:0000313" key="2">
    <source>
        <dbReference type="EnsemblPlants" id="OMERI05G23760.1"/>
    </source>
</evidence>
<feature type="region of interest" description="Disordered" evidence="1">
    <location>
        <begin position="1"/>
        <end position="25"/>
    </location>
</feature>
<evidence type="ECO:0000313" key="3">
    <source>
        <dbReference type="Proteomes" id="UP000008021"/>
    </source>
</evidence>
<evidence type="ECO:0000256" key="1">
    <source>
        <dbReference type="SAM" id="MobiDB-lite"/>
    </source>
</evidence>
<reference evidence="2" key="1">
    <citation type="submission" date="2015-04" db="UniProtKB">
        <authorList>
            <consortium name="EnsemblPlants"/>
        </authorList>
    </citation>
    <scope>IDENTIFICATION</scope>
</reference>
<name>A0A0E0DV54_9ORYZ</name>
<dbReference type="AlphaFoldDB" id="A0A0E0DV54"/>
<proteinExistence type="predicted"/>
<dbReference type="PANTHER" id="PTHR33401:SF3">
    <property type="entry name" value="LOW AFFINITY POTASSIUM TRANSPORT SYSTEM PROTEIN"/>
    <property type="match status" value="1"/>
</dbReference>
<keyword evidence="3" id="KW-1185">Reference proteome</keyword>
<dbReference type="STRING" id="40149.A0A0E0DV54"/>
<dbReference type="HOGENOM" id="CLU_2487211_0_0_1"/>